<evidence type="ECO:0000259" key="11">
    <source>
        <dbReference type="Pfam" id="PF02096"/>
    </source>
</evidence>
<gene>
    <name evidence="12" type="ORF">A2677_00540</name>
</gene>
<dbReference type="Pfam" id="PF02096">
    <property type="entry name" value="60KD_IMP"/>
    <property type="match status" value="1"/>
</dbReference>
<dbReference type="InterPro" id="IPR028055">
    <property type="entry name" value="YidC/Oxa/ALB_C"/>
</dbReference>
<reference evidence="12 13" key="1">
    <citation type="journal article" date="2016" name="Nat. Commun.">
        <title>Thousands of microbial genomes shed light on interconnected biogeochemical processes in an aquifer system.</title>
        <authorList>
            <person name="Anantharaman K."/>
            <person name="Brown C.T."/>
            <person name="Hug L.A."/>
            <person name="Sharon I."/>
            <person name="Castelle C.J."/>
            <person name="Probst A.J."/>
            <person name="Thomas B.C."/>
            <person name="Singh A."/>
            <person name="Wilkins M.J."/>
            <person name="Karaoz U."/>
            <person name="Brodie E.L."/>
            <person name="Williams K.H."/>
            <person name="Hubbard S.S."/>
            <person name="Banfield J.F."/>
        </authorList>
    </citation>
    <scope>NUCLEOTIDE SEQUENCE [LARGE SCALE GENOMIC DNA]</scope>
</reference>
<dbReference type="GO" id="GO:0032977">
    <property type="term" value="F:membrane insertase activity"/>
    <property type="evidence" value="ECO:0007669"/>
    <property type="project" value="InterPro"/>
</dbReference>
<keyword evidence="8" id="KW-0143">Chaperone</keyword>
<dbReference type="InterPro" id="IPR001708">
    <property type="entry name" value="YidC/ALB3/OXA1/COX18"/>
</dbReference>
<evidence type="ECO:0000256" key="2">
    <source>
        <dbReference type="ARBA" id="ARBA00022448"/>
    </source>
</evidence>
<evidence type="ECO:0000256" key="8">
    <source>
        <dbReference type="ARBA" id="ARBA00023186"/>
    </source>
</evidence>
<evidence type="ECO:0000256" key="6">
    <source>
        <dbReference type="ARBA" id="ARBA00022989"/>
    </source>
</evidence>
<dbReference type="EMBL" id="MHKK01000017">
    <property type="protein sequence ID" value="OGY90090.1"/>
    <property type="molecule type" value="Genomic_DNA"/>
</dbReference>
<evidence type="ECO:0000256" key="4">
    <source>
        <dbReference type="ARBA" id="ARBA00022692"/>
    </source>
</evidence>
<dbReference type="GO" id="GO:0015031">
    <property type="term" value="P:protein transport"/>
    <property type="evidence" value="ECO:0007669"/>
    <property type="project" value="UniProtKB-KW"/>
</dbReference>
<comment type="similarity">
    <text evidence="9">Belongs to the OXA1/ALB3/YidC family.</text>
</comment>
<dbReference type="GO" id="GO:0051205">
    <property type="term" value="P:protein insertion into membrane"/>
    <property type="evidence" value="ECO:0007669"/>
    <property type="project" value="TreeGrafter"/>
</dbReference>
<comment type="subcellular location">
    <subcellularLocation>
        <location evidence="1">Cell membrane</location>
        <topology evidence="1">Multi-pass membrane protein</topology>
    </subcellularLocation>
    <subcellularLocation>
        <location evidence="9">Membrane</location>
        <topology evidence="9">Multi-pass membrane protein</topology>
    </subcellularLocation>
</comment>
<sequence length="234" mass="26264">MPALYTEILLKPLFNLLVFLYTAIPGRDLGVTILVLTLIVRILLYPLNRRAITSQRSIQRLQPEMEALKEKHKDDREKLAQEMMALYKREKINPLSSCLPIVVQLPILIAVYQVFTAGIKSDAFQLLYPGIANPGTINTIAFGFLDLAARSWPLAILAGIAQYWQTRMLMGSKSAATSSVSAMNKQMLYIMPVMTVFIGSRFPAGLALYWFATTVFTGLQQLLMFKKSEKKQGS</sequence>
<evidence type="ECO:0000313" key="12">
    <source>
        <dbReference type="EMBL" id="OGY90090.1"/>
    </source>
</evidence>
<protein>
    <recommendedName>
        <fullName evidence="11">Membrane insertase YidC/Oxa/ALB C-terminal domain-containing protein</fullName>
    </recommendedName>
</protein>
<dbReference type="PANTHER" id="PTHR12428:SF65">
    <property type="entry name" value="CYTOCHROME C OXIDASE ASSEMBLY PROTEIN COX18, MITOCHONDRIAL"/>
    <property type="match status" value="1"/>
</dbReference>
<keyword evidence="6 10" id="KW-1133">Transmembrane helix</keyword>
<dbReference type="AlphaFoldDB" id="A0A1G2BP00"/>
<evidence type="ECO:0000256" key="9">
    <source>
        <dbReference type="RuleBase" id="RU003945"/>
    </source>
</evidence>
<feature type="domain" description="Membrane insertase YidC/Oxa/ALB C-terminal" evidence="11">
    <location>
        <begin position="30"/>
        <end position="224"/>
    </location>
</feature>
<comment type="caution">
    <text evidence="12">The sequence shown here is derived from an EMBL/GenBank/DDBJ whole genome shotgun (WGS) entry which is preliminary data.</text>
</comment>
<evidence type="ECO:0000256" key="5">
    <source>
        <dbReference type="ARBA" id="ARBA00022927"/>
    </source>
</evidence>
<keyword evidence="7 10" id="KW-0472">Membrane</keyword>
<keyword evidence="4 9" id="KW-0812">Transmembrane</keyword>
<evidence type="ECO:0000256" key="7">
    <source>
        <dbReference type="ARBA" id="ARBA00023136"/>
    </source>
</evidence>
<dbReference type="GO" id="GO:0005886">
    <property type="term" value="C:plasma membrane"/>
    <property type="evidence" value="ECO:0007669"/>
    <property type="project" value="UniProtKB-SubCell"/>
</dbReference>
<dbReference type="Proteomes" id="UP000177817">
    <property type="component" value="Unassembled WGS sequence"/>
</dbReference>
<evidence type="ECO:0000256" key="10">
    <source>
        <dbReference type="SAM" id="Phobius"/>
    </source>
</evidence>
<evidence type="ECO:0000256" key="1">
    <source>
        <dbReference type="ARBA" id="ARBA00004651"/>
    </source>
</evidence>
<dbReference type="NCBIfam" id="TIGR03592">
    <property type="entry name" value="yidC_oxa1_cterm"/>
    <property type="match status" value="1"/>
</dbReference>
<feature type="transmembrane region" description="Helical" evidence="10">
    <location>
        <begin position="208"/>
        <end position="225"/>
    </location>
</feature>
<dbReference type="CDD" id="cd20070">
    <property type="entry name" value="5TM_YidC_Alb3"/>
    <property type="match status" value="1"/>
</dbReference>
<keyword evidence="5" id="KW-0653">Protein transport</keyword>
<evidence type="ECO:0000313" key="13">
    <source>
        <dbReference type="Proteomes" id="UP000177817"/>
    </source>
</evidence>
<organism evidence="12 13">
    <name type="scientific">Candidatus Komeilibacteria bacterium RIFCSPHIGHO2_01_FULL_52_14</name>
    <dbReference type="NCBI Taxonomy" id="1798549"/>
    <lineage>
        <taxon>Bacteria</taxon>
        <taxon>Candidatus Komeiliibacteriota</taxon>
    </lineage>
</organism>
<keyword evidence="3" id="KW-1003">Cell membrane</keyword>
<dbReference type="PANTHER" id="PTHR12428">
    <property type="entry name" value="OXA1"/>
    <property type="match status" value="1"/>
</dbReference>
<feature type="transmembrane region" description="Helical" evidence="10">
    <location>
        <begin position="98"/>
        <end position="119"/>
    </location>
</feature>
<accession>A0A1G2BP00</accession>
<dbReference type="InterPro" id="IPR047196">
    <property type="entry name" value="YidC_ALB_C"/>
</dbReference>
<feature type="transmembrane region" description="Helical" evidence="10">
    <location>
        <begin position="29"/>
        <end position="47"/>
    </location>
</feature>
<keyword evidence="2" id="KW-0813">Transport</keyword>
<evidence type="ECO:0000256" key="3">
    <source>
        <dbReference type="ARBA" id="ARBA00022475"/>
    </source>
</evidence>
<feature type="transmembrane region" description="Helical" evidence="10">
    <location>
        <begin position="139"/>
        <end position="165"/>
    </location>
</feature>
<proteinExistence type="inferred from homology"/>
<name>A0A1G2BP00_9BACT</name>